<reference evidence="2 3" key="1">
    <citation type="submission" date="2016-12" db="EMBL/GenBank/DDBJ databases">
        <title>Diversity of luminous bacteria.</title>
        <authorList>
            <person name="Yoshizawa S."/>
            <person name="Kogure K."/>
        </authorList>
    </citation>
    <scope>NUCLEOTIDE SEQUENCE [LARGE SCALE GENOMIC DNA]</scope>
    <source>
        <strain evidence="2 3">ATCC 33715</strain>
    </source>
</reference>
<evidence type="ECO:0000313" key="3">
    <source>
        <dbReference type="Proteomes" id="UP000239263"/>
    </source>
</evidence>
<evidence type="ECO:0000256" key="1">
    <source>
        <dbReference type="SAM" id="SignalP"/>
    </source>
</evidence>
<sequence>MKKHFYALSFAFLSFNSLADIIATPENEDICKQKYVKEVFDQQVQYSNSQNTAQVRRTAERHIDRSREVYNETNSFCSALSYLRNEASEDELLDDFKRAKVGESQFK</sequence>
<comment type="caution">
    <text evidence="2">The sequence shown here is derived from an EMBL/GenBank/DDBJ whole genome shotgun (WGS) entry which is preliminary data.</text>
</comment>
<feature type="chain" id="PRO_5015555965" evidence="1">
    <location>
        <begin position="20"/>
        <end position="107"/>
    </location>
</feature>
<organism evidence="2 3">
    <name type="scientific">Aliivibrio sifiae</name>
    <dbReference type="NCBI Taxonomy" id="566293"/>
    <lineage>
        <taxon>Bacteria</taxon>
        <taxon>Pseudomonadati</taxon>
        <taxon>Pseudomonadota</taxon>
        <taxon>Gammaproteobacteria</taxon>
        <taxon>Vibrionales</taxon>
        <taxon>Vibrionaceae</taxon>
        <taxon>Aliivibrio</taxon>
    </lineage>
</organism>
<feature type="signal peptide" evidence="1">
    <location>
        <begin position="1"/>
        <end position="19"/>
    </location>
</feature>
<name>A0A2S7X4W4_9GAMM</name>
<accession>A0A2S7X4W4</accession>
<gene>
    <name evidence="2" type="ORF">BTO22_14580</name>
</gene>
<dbReference type="EMBL" id="MSCO01000002">
    <property type="protein sequence ID" value="PQJ85230.1"/>
    <property type="molecule type" value="Genomic_DNA"/>
</dbReference>
<protein>
    <submittedName>
        <fullName evidence="2">Uncharacterized protein</fullName>
    </submittedName>
</protein>
<dbReference type="AlphaFoldDB" id="A0A2S7X4W4"/>
<evidence type="ECO:0000313" key="2">
    <source>
        <dbReference type="EMBL" id="PQJ85230.1"/>
    </source>
</evidence>
<dbReference type="OrthoDB" id="5917435at2"/>
<dbReference type="Proteomes" id="UP000239263">
    <property type="component" value="Unassembled WGS sequence"/>
</dbReference>
<proteinExistence type="predicted"/>
<keyword evidence="1" id="KW-0732">Signal</keyword>